<name>A0A7G1HXN7_9BACT</name>
<proteinExistence type="predicted"/>
<gene>
    <name evidence="1" type="ORF">Cop2CBH44_13410</name>
</gene>
<reference evidence="2" key="1">
    <citation type="submission" date="2020-07" db="EMBL/GenBank/DDBJ databases">
        <title>Complete genome sequencing of Coprobacter sp. strain 2CBH44.</title>
        <authorList>
            <person name="Sakamoto M."/>
            <person name="Murakami T."/>
            <person name="Mori H."/>
        </authorList>
    </citation>
    <scope>NUCLEOTIDE SEQUENCE [LARGE SCALE GENOMIC DNA]</scope>
    <source>
        <strain evidence="2">2CBH44</strain>
    </source>
</reference>
<keyword evidence="2" id="KW-1185">Reference proteome</keyword>
<evidence type="ECO:0000313" key="1">
    <source>
        <dbReference type="EMBL" id="BCI62988.1"/>
    </source>
</evidence>
<protein>
    <submittedName>
        <fullName evidence="1">Uncharacterized protein</fullName>
    </submittedName>
</protein>
<dbReference type="PROSITE" id="PS51257">
    <property type="entry name" value="PROKAR_LIPOPROTEIN"/>
    <property type="match status" value="1"/>
</dbReference>
<organism evidence="1 2">
    <name type="scientific">Coprobacter secundus subsp. similis</name>
    <dbReference type="NCBI Taxonomy" id="2751153"/>
    <lineage>
        <taxon>Bacteria</taxon>
        <taxon>Pseudomonadati</taxon>
        <taxon>Bacteroidota</taxon>
        <taxon>Bacteroidia</taxon>
        <taxon>Bacteroidales</taxon>
        <taxon>Barnesiellaceae</taxon>
        <taxon>Coprobacter</taxon>
    </lineage>
</organism>
<evidence type="ECO:0000313" key="2">
    <source>
        <dbReference type="Proteomes" id="UP000594042"/>
    </source>
</evidence>
<dbReference type="EMBL" id="AP023322">
    <property type="protein sequence ID" value="BCI62988.1"/>
    <property type="molecule type" value="Genomic_DNA"/>
</dbReference>
<dbReference type="Proteomes" id="UP000594042">
    <property type="component" value="Chromosome"/>
</dbReference>
<dbReference type="KEGG" id="copr:Cop2CBH44_13410"/>
<accession>A0A7G1HXN7</accession>
<dbReference type="RefSeq" id="WP_200755767.1">
    <property type="nucleotide sequence ID" value="NZ_AP023322.1"/>
</dbReference>
<sequence length="169" mass="19500">MKTTAKITLILTIILSFTACDKNEEDFSEKDSYLYIWNVRTWVIGTESKLSDIKVTYFFKGDTARVKQINFWVIKENSTLYAKDAMEHQDKAYQLTQIQNDPNQKEYKNQCSFRFPDEITTDYDGDPFIPGGEYRLVVKALGTDDKIVDSPTIESGVFTIYDPNASEEE</sequence>
<dbReference type="AlphaFoldDB" id="A0A7G1HXN7"/>